<reference evidence="1" key="1">
    <citation type="submission" date="2018-05" db="EMBL/GenBank/DDBJ databases">
        <authorList>
            <person name="Lanie J.A."/>
            <person name="Ng W.-L."/>
            <person name="Kazmierczak K.M."/>
            <person name="Andrzejewski T.M."/>
            <person name="Davidsen T.M."/>
            <person name="Wayne K.J."/>
            <person name="Tettelin H."/>
            <person name="Glass J.I."/>
            <person name="Rusch D."/>
            <person name="Podicherti R."/>
            <person name="Tsui H.-C.T."/>
            <person name="Winkler M.E."/>
        </authorList>
    </citation>
    <scope>NUCLEOTIDE SEQUENCE</scope>
</reference>
<proteinExistence type="predicted"/>
<dbReference type="AlphaFoldDB" id="A0A383DRI1"/>
<name>A0A383DRI1_9ZZZZ</name>
<sequence>MSEFKKFHGFPSQFLDIVLMTPDTPLKGADIILITEDVIIDVRLPV</sequence>
<organism evidence="1">
    <name type="scientific">marine metagenome</name>
    <dbReference type="NCBI Taxonomy" id="408172"/>
    <lineage>
        <taxon>unclassified sequences</taxon>
        <taxon>metagenomes</taxon>
        <taxon>ecological metagenomes</taxon>
    </lineage>
</organism>
<accession>A0A383DRI1</accession>
<gene>
    <name evidence="1" type="ORF">METZ01_LOCUS499980</name>
</gene>
<protein>
    <submittedName>
        <fullName evidence="1">Uncharacterized protein</fullName>
    </submittedName>
</protein>
<dbReference type="EMBL" id="UINC01219591">
    <property type="protein sequence ID" value="SVE47126.1"/>
    <property type="molecule type" value="Genomic_DNA"/>
</dbReference>
<evidence type="ECO:0000313" key="1">
    <source>
        <dbReference type="EMBL" id="SVE47126.1"/>
    </source>
</evidence>